<dbReference type="Proteomes" id="UP000617426">
    <property type="component" value="Unassembled WGS sequence"/>
</dbReference>
<comment type="similarity">
    <text evidence="1">Belongs to the peptidase S1C family.</text>
</comment>
<dbReference type="InterPro" id="IPR051201">
    <property type="entry name" value="Chloro_Bact_Ser_Proteases"/>
</dbReference>
<gene>
    <name evidence="7" type="ORF">HD592_000593</name>
</gene>
<evidence type="ECO:0000313" key="8">
    <source>
        <dbReference type="Proteomes" id="UP000617426"/>
    </source>
</evidence>
<feature type="compositionally biased region" description="Low complexity" evidence="4">
    <location>
        <begin position="89"/>
        <end position="119"/>
    </location>
</feature>
<dbReference type="EMBL" id="JACHMK010000001">
    <property type="protein sequence ID" value="MBB6334028.1"/>
    <property type="molecule type" value="Genomic_DNA"/>
</dbReference>
<feature type="region of interest" description="Disordered" evidence="4">
    <location>
        <begin position="352"/>
        <end position="383"/>
    </location>
</feature>
<evidence type="ECO:0000256" key="1">
    <source>
        <dbReference type="ARBA" id="ARBA00010541"/>
    </source>
</evidence>
<keyword evidence="5" id="KW-0812">Transmembrane</keyword>
<dbReference type="PROSITE" id="PS50106">
    <property type="entry name" value="PDZ"/>
    <property type="match status" value="1"/>
</dbReference>
<evidence type="ECO:0000256" key="4">
    <source>
        <dbReference type="SAM" id="MobiDB-lite"/>
    </source>
</evidence>
<feature type="domain" description="PDZ" evidence="6">
    <location>
        <begin position="451"/>
        <end position="513"/>
    </location>
</feature>
<dbReference type="RefSeq" id="WP_246429973.1">
    <property type="nucleotide sequence ID" value="NZ_JACHMK010000001.1"/>
</dbReference>
<dbReference type="InterPro" id="IPR001478">
    <property type="entry name" value="PDZ"/>
</dbReference>
<organism evidence="7 8">
    <name type="scientific">Schaalia hyovaginalis</name>
    <dbReference type="NCBI Taxonomy" id="29316"/>
    <lineage>
        <taxon>Bacteria</taxon>
        <taxon>Bacillati</taxon>
        <taxon>Actinomycetota</taxon>
        <taxon>Actinomycetes</taxon>
        <taxon>Actinomycetales</taxon>
        <taxon>Actinomycetaceae</taxon>
        <taxon>Schaalia</taxon>
    </lineage>
</organism>
<dbReference type="InterPro" id="IPR043504">
    <property type="entry name" value="Peptidase_S1_PA_chymotrypsin"/>
</dbReference>
<dbReference type="InterPro" id="IPR001940">
    <property type="entry name" value="Peptidase_S1C"/>
</dbReference>
<dbReference type="InterPro" id="IPR036034">
    <property type="entry name" value="PDZ_sf"/>
</dbReference>
<dbReference type="SUPFAM" id="SSF50494">
    <property type="entry name" value="Trypsin-like serine proteases"/>
    <property type="match status" value="1"/>
</dbReference>
<dbReference type="Pfam" id="PF13180">
    <property type="entry name" value="PDZ_2"/>
    <property type="match status" value="1"/>
</dbReference>
<accession>A0A923IX47</accession>
<dbReference type="PRINTS" id="PR00834">
    <property type="entry name" value="PROTEASES2C"/>
</dbReference>
<proteinExistence type="inferred from homology"/>
<feature type="region of interest" description="Disordered" evidence="4">
    <location>
        <begin position="197"/>
        <end position="220"/>
    </location>
</feature>
<evidence type="ECO:0000313" key="7">
    <source>
        <dbReference type="EMBL" id="MBB6334028.1"/>
    </source>
</evidence>
<name>A0A923IX47_9ACTO</name>
<feature type="compositionally biased region" description="Low complexity" evidence="4">
    <location>
        <begin position="49"/>
        <end position="60"/>
    </location>
</feature>
<dbReference type="SMART" id="SM00228">
    <property type="entry name" value="PDZ"/>
    <property type="match status" value="1"/>
</dbReference>
<dbReference type="SUPFAM" id="SSF50156">
    <property type="entry name" value="PDZ domain-like"/>
    <property type="match status" value="1"/>
</dbReference>
<dbReference type="PANTHER" id="PTHR43343">
    <property type="entry name" value="PEPTIDASE S12"/>
    <property type="match status" value="1"/>
</dbReference>
<dbReference type="Gene3D" id="2.30.42.10">
    <property type="match status" value="1"/>
</dbReference>
<feature type="transmembrane region" description="Helical" evidence="5">
    <location>
        <begin position="166"/>
        <end position="188"/>
    </location>
</feature>
<feature type="compositionally biased region" description="Polar residues" evidence="4">
    <location>
        <begin position="197"/>
        <end position="217"/>
    </location>
</feature>
<reference evidence="7" key="1">
    <citation type="submission" date="2020-08" db="EMBL/GenBank/DDBJ databases">
        <title>Sequencing the genomes of 1000 actinobacteria strains.</title>
        <authorList>
            <person name="Klenk H.-P."/>
        </authorList>
    </citation>
    <scope>NUCLEOTIDE SEQUENCE</scope>
    <source>
        <strain evidence="7">DSM 10695</strain>
    </source>
</reference>
<evidence type="ECO:0000256" key="3">
    <source>
        <dbReference type="ARBA" id="ARBA00022801"/>
    </source>
</evidence>
<keyword evidence="5" id="KW-1133">Transmembrane helix</keyword>
<keyword evidence="3 7" id="KW-0378">Hydrolase</keyword>
<keyword evidence="8" id="KW-1185">Reference proteome</keyword>
<evidence type="ECO:0000259" key="6">
    <source>
        <dbReference type="PROSITE" id="PS50106"/>
    </source>
</evidence>
<feature type="compositionally biased region" description="Polar residues" evidence="4">
    <location>
        <begin position="373"/>
        <end position="383"/>
    </location>
</feature>
<sequence length="552" mass="55206">MSDTQSDPYEGQRPGAPQVPTPEPEAGAEESTRILPPNDQPGESLPLGPEAAPAVEAAAAQDRTAPMSPACDEGATRAPLADETTPMTAASAPAEAQAPHGAQAFHGAQAPAEAQAPRAWMPSAAPGGRGPQGPSAWTGAPEGAQQMPSAVVAPPSTKKAKHGPSWFALIVSMILTAAITLSASWALMQTRSTARSVPVPSTSQGATTVTPVTSSGDSPDWQAVASTVSPAVVTIGVQSSSSSGVGSGVVYNANGDIVTNYHVISPALDGQGKITVTLADSRLYEAEIVGTDQTTDLAVIRLTNPPADLTVATFGSSSDLAVGQEVMAVGAPLGLSNTVTTGVISALNRPVEVSNTDSGSTPSDPNDPFGQLPQLQNRSTSSSDSVITNAIQVDASINPGNSGGPLFDSSGRVIGINSSIASNSGSSGQAGSIGLGFAIPVDLVSSVADQLIATGSADHAVLGVTVQSATAELDGAAVAGAKIVDVTAGGGADKAGLKVDDVVVAVDGETVSSSKQLTGYVRRYKGGDEVTVAYVRNGQKYEVSATLTSQQG</sequence>
<keyword evidence="2 7" id="KW-0645">Protease</keyword>
<dbReference type="GO" id="GO:0004252">
    <property type="term" value="F:serine-type endopeptidase activity"/>
    <property type="evidence" value="ECO:0007669"/>
    <property type="project" value="InterPro"/>
</dbReference>
<dbReference type="EC" id="3.4.21.-" evidence="7"/>
<comment type="caution">
    <text evidence="7">The sequence shown here is derived from an EMBL/GenBank/DDBJ whole genome shotgun (WGS) entry which is preliminary data.</text>
</comment>
<dbReference type="InterPro" id="IPR009003">
    <property type="entry name" value="Peptidase_S1_PA"/>
</dbReference>
<feature type="region of interest" description="Disordered" evidence="4">
    <location>
        <begin position="1"/>
        <end position="158"/>
    </location>
</feature>
<protein>
    <submittedName>
        <fullName evidence="7">Serine protease PepD</fullName>
        <ecNumber evidence="7">3.4.21.-</ecNumber>
    </submittedName>
</protein>
<keyword evidence="5" id="KW-0472">Membrane</keyword>
<dbReference type="Pfam" id="PF13365">
    <property type="entry name" value="Trypsin_2"/>
    <property type="match status" value="1"/>
</dbReference>
<dbReference type="PANTHER" id="PTHR43343:SF3">
    <property type="entry name" value="PROTEASE DO-LIKE 8, CHLOROPLASTIC"/>
    <property type="match status" value="1"/>
</dbReference>
<dbReference type="AlphaFoldDB" id="A0A923IX47"/>
<dbReference type="GO" id="GO:0006508">
    <property type="term" value="P:proteolysis"/>
    <property type="evidence" value="ECO:0007669"/>
    <property type="project" value="UniProtKB-KW"/>
</dbReference>
<evidence type="ECO:0000256" key="5">
    <source>
        <dbReference type="SAM" id="Phobius"/>
    </source>
</evidence>
<dbReference type="Gene3D" id="2.40.10.10">
    <property type="entry name" value="Trypsin-like serine proteases"/>
    <property type="match status" value="2"/>
</dbReference>
<feature type="compositionally biased region" description="Polar residues" evidence="4">
    <location>
        <begin position="353"/>
        <end position="364"/>
    </location>
</feature>
<evidence type="ECO:0000256" key="2">
    <source>
        <dbReference type="ARBA" id="ARBA00022670"/>
    </source>
</evidence>